<dbReference type="InterPro" id="IPR039424">
    <property type="entry name" value="SBP_5"/>
</dbReference>
<dbReference type="Proteomes" id="UP001462640">
    <property type="component" value="Unassembled WGS sequence"/>
</dbReference>
<comment type="caution">
    <text evidence="5">The sequence shown here is derived from an EMBL/GenBank/DDBJ whole genome shotgun (WGS) entry which is preliminary data.</text>
</comment>
<dbReference type="RefSeq" id="WP_347604455.1">
    <property type="nucleotide sequence ID" value="NZ_JBDPZC010000001.1"/>
</dbReference>
<protein>
    <submittedName>
        <fullName evidence="5">ABC transporter substrate-binding protein</fullName>
    </submittedName>
</protein>
<dbReference type="InterPro" id="IPR030678">
    <property type="entry name" value="Peptide/Ni-bd"/>
</dbReference>
<dbReference type="Gene3D" id="3.90.76.10">
    <property type="entry name" value="Dipeptide-binding Protein, Domain 1"/>
    <property type="match status" value="1"/>
</dbReference>
<dbReference type="InterPro" id="IPR000914">
    <property type="entry name" value="SBP_5_dom"/>
</dbReference>
<dbReference type="SUPFAM" id="SSF53850">
    <property type="entry name" value="Periplasmic binding protein-like II"/>
    <property type="match status" value="1"/>
</dbReference>
<reference evidence="5 6" key="1">
    <citation type="submission" date="2024-05" db="EMBL/GenBank/DDBJ databases">
        <title>Roseateles sp. 2.12 16S ribosomal RNA gene Genome sequencing and assembly.</title>
        <authorList>
            <person name="Woo H."/>
        </authorList>
    </citation>
    <scope>NUCLEOTIDE SEQUENCE [LARGE SCALE GENOMIC DNA]</scope>
    <source>
        <strain evidence="5 6">2.12</strain>
    </source>
</reference>
<keyword evidence="6" id="KW-1185">Reference proteome</keyword>
<dbReference type="Gene3D" id="3.10.105.10">
    <property type="entry name" value="Dipeptide-binding Protein, Domain 3"/>
    <property type="match status" value="1"/>
</dbReference>
<evidence type="ECO:0000313" key="5">
    <source>
        <dbReference type="EMBL" id="MEO3711170.1"/>
    </source>
</evidence>
<evidence type="ECO:0000256" key="3">
    <source>
        <dbReference type="SAM" id="SignalP"/>
    </source>
</evidence>
<keyword evidence="2 3" id="KW-0732">Signal</keyword>
<evidence type="ECO:0000256" key="1">
    <source>
        <dbReference type="ARBA" id="ARBA00005695"/>
    </source>
</evidence>
<gene>
    <name evidence="5" type="ORF">ABDJ40_00150</name>
</gene>
<dbReference type="PIRSF" id="PIRSF002741">
    <property type="entry name" value="MppA"/>
    <property type="match status" value="1"/>
</dbReference>
<feature type="signal peptide" evidence="3">
    <location>
        <begin position="1"/>
        <end position="26"/>
    </location>
</feature>
<sequence length="501" mass="54953">MDRRHLLHALPALGVLGASLALPALAQPRGRDAVVIGMTLEPPGLDPTVGAASAIAEVVHYNVFETLTRIGPDGQVGPGLARSWEVSPDLRTYTFRLRRGVRFHNGEPFTAAAVKFSFERAGGEASTNKDKRVFANIAVIGNPEPEVLVLVLKQAEPDFLFLIGQATAAIVEPRSAATNAQQPVGTGPYQMAGWVRGASLQLKTFEGYAQRGQPLPPIRRATFRFISDPAAQMAALLSGDVDAFPRVAAARSLEQFKRQPQRFQLIIAGSRAKTLLAMNHRRKPLDDVRVRRALSMALDRKALITVAADGFGLPIGSHYVPDAPGYVDLTGLNPHDPARARTLLKEAGVRDLALTLKLPPAPYARQGGELVAAQLAQVGVQVKLENIEWAQWLSGVYGAHNYDLTLISHVEPFDLGNFAKPGYYWGYESKAFNDLWQRYLASTREAERLKLLGEMQRRIAEDAVAAWLYQPQWITVAQARLKGLWTGMPIFVNDLAALRWE</sequence>
<evidence type="ECO:0000259" key="4">
    <source>
        <dbReference type="Pfam" id="PF00496"/>
    </source>
</evidence>
<accession>A0ABV0G7Z1</accession>
<dbReference type="EMBL" id="JBDPZC010000001">
    <property type="protein sequence ID" value="MEO3711170.1"/>
    <property type="molecule type" value="Genomic_DNA"/>
</dbReference>
<dbReference type="PANTHER" id="PTHR30290">
    <property type="entry name" value="PERIPLASMIC BINDING COMPONENT OF ABC TRANSPORTER"/>
    <property type="match status" value="1"/>
</dbReference>
<comment type="similarity">
    <text evidence="1">Belongs to the bacterial solute-binding protein 5 family.</text>
</comment>
<feature type="chain" id="PRO_5045767090" evidence="3">
    <location>
        <begin position="27"/>
        <end position="501"/>
    </location>
</feature>
<dbReference type="CDD" id="cd08494">
    <property type="entry name" value="PBP2_NikA_DppA_OppA_like_6"/>
    <property type="match status" value="1"/>
</dbReference>
<name>A0ABV0G7Z1_9BURK</name>
<evidence type="ECO:0000313" key="6">
    <source>
        <dbReference type="Proteomes" id="UP001462640"/>
    </source>
</evidence>
<dbReference type="PANTHER" id="PTHR30290:SF38">
    <property type="entry name" value="D,D-DIPEPTIDE-BINDING PERIPLASMIC PROTEIN DDPA-RELATED"/>
    <property type="match status" value="1"/>
</dbReference>
<organism evidence="5 6">
    <name type="scientific">Roseateles flavus</name>
    <dbReference type="NCBI Taxonomy" id="3149041"/>
    <lineage>
        <taxon>Bacteria</taxon>
        <taxon>Pseudomonadati</taxon>
        <taxon>Pseudomonadota</taxon>
        <taxon>Betaproteobacteria</taxon>
        <taxon>Burkholderiales</taxon>
        <taxon>Sphaerotilaceae</taxon>
        <taxon>Roseateles</taxon>
    </lineage>
</organism>
<feature type="domain" description="Solute-binding protein family 5" evidence="4">
    <location>
        <begin position="76"/>
        <end position="408"/>
    </location>
</feature>
<evidence type="ECO:0000256" key="2">
    <source>
        <dbReference type="ARBA" id="ARBA00022729"/>
    </source>
</evidence>
<dbReference type="Gene3D" id="3.40.190.10">
    <property type="entry name" value="Periplasmic binding protein-like II"/>
    <property type="match status" value="1"/>
</dbReference>
<proteinExistence type="inferred from homology"/>
<dbReference type="Pfam" id="PF00496">
    <property type="entry name" value="SBP_bac_5"/>
    <property type="match status" value="1"/>
</dbReference>